<proteinExistence type="predicted"/>
<reference evidence="7 8" key="1">
    <citation type="submission" date="2019-10" db="EMBL/GenBank/DDBJ databases">
        <authorList>
            <person name="Wang R."/>
        </authorList>
    </citation>
    <scope>NUCLEOTIDE SEQUENCE [LARGE SCALE GENOMIC DNA]</scope>
    <source>
        <strain evidence="7 8">ATCC 19377</strain>
    </source>
</reference>
<dbReference type="GO" id="GO:0005886">
    <property type="term" value="C:plasma membrane"/>
    <property type="evidence" value="ECO:0007669"/>
    <property type="project" value="UniProtKB-SubCell"/>
</dbReference>
<evidence type="ECO:0000313" key="8">
    <source>
        <dbReference type="Proteomes" id="UP000363590"/>
    </source>
</evidence>
<protein>
    <submittedName>
        <fullName evidence="7">Membrane protein</fullName>
    </submittedName>
</protein>
<gene>
    <name evidence="7" type="ORF">GCD22_00875</name>
</gene>
<keyword evidence="4 6" id="KW-1133">Transmembrane helix</keyword>
<feature type="transmembrane region" description="Helical" evidence="6">
    <location>
        <begin position="147"/>
        <end position="169"/>
    </location>
</feature>
<dbReference type="PANTHER" id="PTHR39087">
    <property type="entry name" value="UPF0104 MEMBRANE PROTEIN MJ1595"/>
    <property type="match status" value="1"/>
</dbReference>
<keyword evidence="5 6" id="KW-0472">Membrane</keyword>
<dbReference type="EMBL" id="CP045571">
    <property type="protein sequence ID" value="QFX95320.1"/>
    <property type="molecule type" value="Genomic_DNA"/>
</dbReference>
<dbReference type="RefSeq" id="WP_140391009.1">
    <property type="nucleotide sequence ID" value="NZ_CP045571.1"/>
</dbReference>
<dbReference type="Proteomes" id="UP000363590">
    <property type="component" value="Chromosome"/>
</dbReference>
<keyword evidence="2" id="KW-1003">Cell membrane</keyword>
<dbReference type="AlphaFoldDB" id="A0A5P9XNN4"/>
<evidence type="ECO:0000256" key="1">
    <source>
        <dbReference type="ARBA" id="ARBA00004651"/>
    </source>
</evidence>
<dbReference type="InterPro" id="IPR022791">
    <property type="entry name" value="L-PG_synthase/AglD"/>
</dbReference>
<feature type="transmembrane region" description="Helical" evidence="6">
    <location>
        <begin position="215"/>
        <end position="241"/>
    </location>
</feature>
<dbReference type="NCBIfam" id="TIGR03476">
    <property type="entry name" value="HpnL"/>
    <property type="match status" value="1"/>
</dbReference>
<evidence type="ECO:0000313" key="7">
    <source>
        <dbReference type="EMBL" id="QFX95320.1"/>
    </source>
</evidence>
<evidence type="ECO:0000256" key="4">
    <source>
        <dbReference type="ARBA" id="ARBA00022989"/>
    </source>
</evidence>
<evidence type="ECO:0000256" key="2">
    <source>
        <dbReference type="ARBA" id="ARBA00022475"/>
    </source>
</evidence>
<evidence type="ECO:0000256" key="6">
    <source>
        <dbReference type="SAM" id="Phobius"/>
    </source>
</evidence>
<feature type="transmembrane region" description="Helical" evidence="6">
    <location>
        <begin position="28"/>
        <end position="54"/>
    </location>
</feature>
<dbReference type="GeneID" id="60695273"/>
<dbReference type="Pfam" id="PF03706">
    <property type="entry name" value="LPG_synthase_TM"/>
    <property type="match status" value="1"/>
</dbReference>
<accession>A0A5P9XNN4</accession>
<keyword evidence="3 6" id="KW-0812">Transmembrane</keyword>
<feature type="transmembrane region" description="Helical" evidence="6">
    <location>
        <begin position="278"/>
        <end position="298"/>
    </location>
</feature>
<name>A0A5P9XNN4_ACITH</name>
<feature type="transmembrane region" description="Helical" evidence="6">
    <location>
        <begin position="111"/>
        <end position="141"/>
    </location>
</feature>
<comment type="subcellular location">
    <subcellularLocation>
        <location evidence="1">Cell membrane</location>
        <topology evidence="1">Multi-pass membrane protein</topology>
    </subcellularLocation>
</comment>
<organism evidence="7 8">
    <name type="scientific">Acidithiobacillus thiooxidans ATCC 19377</name>
    <dbReference type="NCBI Taxonomy" id="637390"/>
    <lineage>
        <taxon>Bacteria</taxon>
        <taxon>Pseudomonadati</taxon>
        <taxon>Pseudomonadota</taxon>
        <taxon>Acidithiobacillia</taxon>
        <taxon>Acidithiobacillales</taxon>
        <taxon>Acidithiobacillaceae</taxon>
        <taxon>Acidithiobacillus</taxon>
    </lineage>
</organism>
<sequence length="337" mass="37073">MKQKMLILLAGLLGLALGVYLVLHAGFAGIVALLAVAGWGLLWLLPFHLLPLALDTLSWKWLLRAKARAPFGFLLWLALIRESVNGLLPVARIGGELLGIRMLSQYGVSPYVAGASVMVEITLTLVSQFLFALLGVVVLLFAVSNHLLVFEVLGFLFLSIPVMVIFFWLQKHKGLFSLVQNISKRMLDGYDVLGIIGDPRLLDAEIRSFYDKGRALLVANFWQLAGLFAGTLEVVFTFWLLHHPVPFWAALLLESLGQALRSVAFVVPAGIGIQEGGFMLFGTVVGIGPDLALAYALARRLRELFLGIPVLLSWVASESHYMRRRWLQASTGKEGVL</sequence>
<dbReference type="KEGG" id="atx:GCD22_00875"/>
<dbReference type="PANTHER" id="PTHR39087:SF2">
    <property type="entry name" value="UPF0104 MEMBRANE PROTEIN MJ1595"/>
    <property type="match status" value="1"/>
</dbReference>
<evidence type="ECO:0000256" key="5">
    <source>
        <dbReference type="ARBA" id="ARBA00023136"/>
    </source>
</evidence>
<evidence type="ECO:0000256" key="3">
    <source>
        <dbReference type="ARBA" id="ARBA00022692"/>
    </source>
</evidence>